<evidence type="ECO:0000313" key="3">
    <source>
        <dbReference type="EMBL" id="KAF0714379.1"/>
    </source>
</evidence>
<feature type="non-terminal residue" evidence="3">
    <location>
        <position position="319"/>
    </location>
</feature>
<dbReference type="Pfam" id="PF10551">
    <property type="entry name" value="MULE"/>
    <property type="match status" value="1"/>
</dbReference>
<reference evidence="3 4" key="1">
    <citation type="submission" date="2019-08" db="EMBL/GenBank/DDBJ databases">
        <title>Whole genome of Aphis craccivora.</title>
        <authorList>
            <person name="Voronova N.V."/>
            <person name="Shulinski R.S."/>
            <person name="Bandarenka Y.V."/>
            <person name="Zhorov D.G."/>
            <person name="Warner D."/>
        </authorList>
    </citation>
    <scope>NUCLEOTIDE SEQUENCE [LARGE SCALE GENOMIC DNA]</scope>
    <source>
        <strain evidence="3">180601</strain>
        <tissue evidence="3">Whole Body</tissue>
    </source>
</reference>
<evidence type="ECO:0000256" key="1">
    <source>
        <dbReference type="SAM" id="Phobius"/>
    </source>
</evidence>
<protein>
    <submittedName>
        <fullName evidence="3">RING-type domain-containing protein</fullName>
    </submittedName>
</protein>
<feature type="domain" description="MULE transposase" evidence="2">
    <location>
        <begin position="250"/>
        <end position="318"/>
    </location>
</feature>
<keyword evidence="1" id="KW-1133">Transmembrane helix</keyword>
<dbReference type="AlphaFoldDB" id="A0A6G0VYQ9"/>
<evidence type="ECO:0000259" key="2">
    <source>
        <dbReference type="Pfam" id="PF10551"/>
    </source>
</evidence>
<keyword evidence="1" id="KW-0472">Membrane</keyword>
<dbReference type="EMBL" id="VUJU01010429">
    <property type="protein sequence ID" value="KAF0714379.1"/>
    <property type="molecule type" value="Genomic_DNA"/>
</dbReference>
<comment type="caution">
    <text evidence="3">The sequence shown here is derived from an EMBL/GenBank/DDBJ whole genome shotgun (WGS) entry which is preliminary data.</text>
</comment>
<organism evidence="3 4">
    <name type="scientific">Aphis craccivora</name>
    <name type="common">Cowpea aphid</name>
    <dbReference type="NCBI Taxonomy" id="307492"/>
    <lineage>
        <taxon>Eukaryota</taxon>
        <taxon>Metazoa</taxon>
        <taxon>Ecdysozoa</taxon>
        <taxon>Arthropoda</taxon>
        <taxon>Hexapoda</taxon>
        <taxon>Insecta</taxon>
        <taxon>Pterygota</taxon>
        <taxon>Neoptera</taxon>
        <taxon>Paraneoptera</taxon>
        <taxon>Hemiptera</taxon>
        <taxon>Sternorrhyncha</taxon>
        <taxon>Aphidomorpha</taxon>
        <taxon>Aphidoidea</taxon>
        <taxon>Aphididae</taxon>
        <taxon>Aphidini</taxon>
        <taxon>Aphis</taxon>
        <taxon>Aphis</taxon>
    </lineage>
</organism>
<feature type="transmembrane region" description="Helical" evidence="1">
    <location>
        <begin position="76"/>
        <end position="97"/>
    </location>
</feature>
<name>A0A6G0VYQ9_APHCR</name>
<dbReference type="Proteomes" id="UP000478052">
    <property type="component" value="Unassembled WGS sequence"/>
</dbReference>
<proteinExistence type="predicted"/>
<gene>
    <name evidence="3" type="ORF">FWK35_00032771</name>
</gene>
<evidence type="ECO:0000313" key="4">
    <source>
        <dbReference type="Proteomes" id="UP000478052"/>
    </source>
</evidence>
<dbReference type="OrthoDB" id="90756at2759"/>
<dbReference type="InterPro" id="IPR018289">
    <property type="entry name" value="MULE_transposase_dom"/>
</dbReference>
<accession>A0A6G0VYQ9</accession>
<keyword evidence="1" id="KW-0812">Transmembrane</keyword>
<sequence>MVLRNLKHICSFYKCVSSVCPGTAKMIRDGSFVTLKPHLESEAVHSVGINNNQNLINIFRNVLKTRAKHEHIPLKYISNILHNILLALSSLVLYLFLTQHDFKYSRHTIAAGLYPWSTAESIMRYTRRTSLPTLPQSLPDLASRFENGELNRFSCCDSPIFRGCVRDTEVSYYFQLQYLFRWERKNNLILACPQLIRVVLEKNICEIHVDATFKIVPINMGKQMLSVHCMVENHVTKWYLKTIPCTILLQSIPIAYVLMEAKTRISYQCVFDFLKSNLLTNLSPKIIITDYETALRDSLLSSFGGIETRAVGCWFHHNQ</sequence>
<keyword evidence="4" id="KW-1185">Reference proteome</keyword>